<feature type="compositionally biased region" description="Polar residues" evidence="1">
    <location>
        <begin position="328"/>
        <end position="337"/>
    </location>
</feature>
<evidence type="ECO:0000313" key="2">
    <source>
        <dbReference type="EMBL" id="GAA2025141.1"/>
    </source>
</evidence>
<evidence type="ECO:0000256" key="1">
    <source>
        <dbReference type="SAM" id="MobiDB-lite"/>
    </source>
</evidence>
<evidence type="ECO:0000313" key="3">
    <source>
        <dbReference type="Proteomes" id="UP001500751"/>
    </source>
</evidence>
<feature type="region of interest" description="Disordered" evidence="1">
    <location>
        <begin position="211"/>
        <end position="381"/>
    </location>
</feature>
<keyword evidence="3" id="KW-1185">Reference proteome</keyword>
<reference evidence="2 3" key="1">
    <citation type="journal article" date="2019" name="Int. J. Syst. Evol. Microbiol.">
        <title>The Global Catalogue of Microorganisms (GCM) 10K type strain sequencing project: providing services to taxonomists for standard genome sequencing and annotation.</title>
        <authorList>
            <consortium name="The Broad Institute Genomics Platform"/>
            <consortium name="The Broad Institute Genome Sequencing Center for Infectious Disease"/>
            <person name="Wu L."/>
            <person name="Ma J."/>
        </authorList>
    </citation>
    <scope>NUCLEOTIDE SEQUENCE [LARGE SCALE GENOMIC DNA]</scope>
    <source>
        <strain evidence="2 3">JCM 16014</strain>
    </source>
</reference>
<organism evidence="2 3">
    <name type="scientific">Catenulispora yoronensis</name>
    <dbReference type="NCBI Taxonomy" id="450799"/>
    <lineage>
        <taxon>Bacteria</taxon>
        <taxon>Bacillati</taxon>
        <taxon>Actinomycetota</taxon>
        <taxon>Actinomycetes</taxon>
        <taxon>Catenulisporales</taxon>
        <taxon>Catenulisporaceae</taxon>
        <taxon>Catenulispora</taxon>
    </lineage>
</organism>
<evidence type="ECO:0008006" key="4">
    <source>
        <dbReference type="Google" id="ProtNLM"/>
    </source>
</evidence>
<feature type="compositionally biased region" description="Low complexity" evidence="1">
    <location>
        <begin position="266"/>
        <end position="290"/>
    </location>
</feature>
<protein>
    <recommendedName>
        <fullName evidence="4">Capsular polysaccharide biosynthesis protein</fullName>
    </recommendedName>
</protein>
<dbReference type="EMBL" id="BAAAQN010000010">
    <property type="protein sequence ID" value="GAA2025141.1"/>
    <property type="molecule type" value="Genomic_DNA"/>
</dbReference>
<comment type="caution">
    <text evidence="2">The sequence shown here is derived from an EMBL/GenBank/DDBJ whole genome shotgun (WGS) entry which is preliminary data.</text>
</comment>
<gene>
    <name evidence="2" type="ORF">GCM10009839_23940</name>
</gene>
<dbReference type="Proteomes" id="UP001500751">
    <property type="component" value="Unassembled WGS sequence"/>
</dbReference>
<feature type="compositionally biased region" description="Basic and acidic residues" evidence="1">
    <location>
        <begin position="363"/>
        <end position="381"/>
    </location>
</feature>
<feature type="compositionally biased region" description="Basic and acidic residues" evidence="1">
    <location>
        <begin position="222"/>
        <end position="265"/>
    </location>
</feature>
<sequence>MDLGTMIRVMIKRWYVSVPSLVLALTLPVVAWFAVPAKYASTSTISLLNSAAASSGQNRTGNPFTAFDNSLTGMADYLARTLNSDQSMADLAGQGVTDLAAAELAPNASGPFITLTITGKDPQKILAEMKTFDDFAIAELASIQNKTSQNLQYPLPANTLLRAIVMVPPQKPIASMKSKLEDVAGAGVGGMVLLFVSTFGAEALAIRRGRPASVPRNSDTGRNTERTERTERNERTERTERAERSTERAADRDADFDLPRSESRTRASASSASSAPSARRRATTGGTSRPRSTEPVESAASDLLEAFDEPSPRAAASESAGLAKRRPSASTPTTLETTIALPRYREADHDSEDDSGSESWIDIESRPLEDLAVGDRDPGTR</sequence>
<name>A0ABN2U0V0_9ACTN</name>
<accession>A0ABN2U0V0</accession>
<proteinExistence type="predicted"/>